<dbReference type="AlphaFoldDB" id="A0A1G6PUN4"/>
<dbReference type="InterPro" id="IPR022742">
    <property type="entry name" value="Hydrolase_4"/>
</dbReference>
<dbReference type="PANTHER" id="PTHR11614">
    <property type="entry name" value="PHOSPHOLIPASE-RELATED"/>
    <property type="match status" value="1"/>
</dbReference>
<evidence type="ECO:0000313" key="3">
    <source>
        <dbReference type="EMBL" id="SDC83107.1"/>
    </source>
</evidence>
<name>A0A1G6PUN4_9FIRM</name>
<dbReference type="EMBL" id="FMYT01000015">
    <property type="protein sequence ID" value="SDC83107.1"/>
    <property type="molecule type" value="Genomic_DNA"/>
</dbReference>
<feature type="domain" description="Serine aminopeptidase S33" evidence="2">
    <location>
        <begin position="24"/>
        <end position="254"/>
    </location>
</feature>
<proteinExistence type="predicted"/>
<accession>A0A1G6PUN4</accession>
<dbReference type="Pfam" id="PF12146">
    <property type="entry name" value="Hydrolase_4"/>
    <property type="match status" value="1"/>
</dbReference>
<keyword evidence="3" id="KW-0378">Hydrolase</keyword>
<dbReference type="InterPro" id="IPR029058">
    <property type="entry name" value="AB_hydrolase_fold"/>
</dbReference>
<evidence type="ECO:0000259" key="2">
    <source>
        <dbReference type="Pfam" id="PF12146"/>
    </source>
</evidence>
<protein>
    <submittedName>
        <fullName evidence="3">Lysophospholipase, alpha-beta hydrolase superfamily</fullName>
    </submittedName>
</protein>
<reference evidence="3 4" key="1">
    <citation type="submission" date="2016-10" db="EMBL/GenBank/DDBJ databases">
        <authorList>
            <person name="Varghese N."/>
            <person name="Submissions S."/>
        </authorList>
    </citation>
    <scope>NUCLEOTIDE SEQUENCE [LARGE SCALE GENOMIC DNA]</scope>
    <source>
        <strain evidence="3 4">WG10</strain>
    </source>
</reference>
<dbReference type="InterPro" id="IPR000073">
    <property type="entry name" value="AB_hydrolase_1"/>
</dbReference>
<dbReference type="SUPFAM" id="SSF53474">
    <property type="entry name" value="alpha/beta-Hydrolases"/>
    <property type="match status" value="1"/>
</dbReference>
<dbReference type="RefSeq" id="WP_089723247.1">
    <property type="nucleotide sequence ID" value="NZ_FMYT01000015.1"/>
</dbReference>
<dbReference type="InterPro" id="IPR012354">
    <property type="entry name" value="Esterase_lipase"/>
</dbReference>
<dbReference type="PRINTS" id="PR00111">
    <property type="entry name" value="ABHYDROLASE"/>
</dbReference>
<feature type="active site" description="Charge relay system" evidence="1">
    <location>
        <position position="219"/>
    </location>
</feature>
<feature type="active site" description="Nucleophile" evidence="1">
    <location>
        <position position="106"/>
    </location>
</feature>
<feature type="active site" description="Charge relay system" evidence="1">
    <location>
        <position position="249"/>
    </location>
</feature>
<organism evidence="3 4">
    <name type="scientific">Halanaerobium congolense</name>
    <dbReference type="NCBI Taxonomy" id="54121"/>
    <lineage>
        <taxon>Bacteria</taxon>
        <taxon>Bacillati</taxon>
        <taxon>Bacillota</taxon>
        <taxon>Clostridia</taxon>
        <taxon>Halanaerobiales</taxon>
        <taxon>Halanaerobiaceae</taxon>
        <taxon>Halanaerobium</taxon>
    </lineage>
</organism>
<dbReference type="Proteomes" id="UP000324896">
    <property type="component" value="Unassembled WGS sequence"/>
</dbReference>
<dbReference type="Gene3D" id="3.40.50.1820">
    <property type="entry name" value="alpha/beta hydrolase"/>
    <property type="match status" value="1"/>
</dbReference>
<sequence length="281" mass="32245">MHNSQFIETFDSKKLFLRRDLVDDPQAVVIIVHGLNGHQGRYDYFAGRLNGEGFSVYRFDNRGHGRSDGAQSYIEDFNTYLDDADTVYELVKNENPELPIFMLGHSMGGFITAGYGVKYPDKLDGQILSAAATNKLDSFSELEELSLEDNPEMKLPNELGKFVSRSEYVVDDYKKDPYVSEFTTLKLVKVVFIDEGIPWLVDNLDQYNYPVLILHGEGDKIVDPSCSEKFYDLIASEDKSLKTYPELYHEILNSEEKETVINDILNWLEERVDIRINLKPE</sequence>
<dbReference type="PIRSF" id="PIRSF017388">
    <property type="entry name" value="Esterase_lipase"/>
    <property type="match status" value="1"/>
</dbReference>
<dbReference type="GO" id="GO:0052689">
    <property type="term" value="F:carboxylic ester hydrolase activity"/>
    <property type="evidence" value="ECO:0007669"/>
    <property type="project" value="InterPro"/>
</dbReference>
<evidence type="ECO:0000256" key="1">
    <source>
        <dbReference type="PIRSR" id="PIRSR017388-1"/>
    </source>
</evidence>
<dbReference type="InterPro" id="IPR051044">
    <property type="entry name" value="MAG_DAG_Lipase"/>
</dbReference>
<evidence type="ECO:0000313" key="4">
    <source>
        <dbReference type="Proteomes" id="UP000324896"/>
    </source>
</evidence>
<gene>
    <name evidence="3" type="ORF">SAMN04488597_11555</name>
</gene>